<dbReference type="Proteomes" id="UP000198228">
    <property type="component" value="Chromosome I"/>
</dbReference>
<evidence type="ECO:0000313" key="3">
    <source>
        <dbReference type="Proteomes" id="UP000198228"/>
    </source>
</evidence>
<name>A0A1C4Y2L8_9ACTN</name>
<gene>
    <name evidence="2" type="ORF">GA0074696_3012</name>
</gene>
<feature type="domain" description="Beta-ketoacyl synthase-like N-terminal" evidence="1">
    <location>
        <begin position="52"/>
        <end position="148"/>
    </location>
</feature>
<accession>A0A1C4Y2L8</accession>
<dbReference type="AlphaFoldDB" id="A0A1C4Y2L8"/>
<dbReference type="Gene3D" id="3.40.47.10">
    <property type="match status" value="1"/>
</dbReference>
<evidence type="ECO:0000259" key="1">
    <source>
        <dbReference type="Pfam" id="PF13723"/>
    </source>
</evidence>
<evidence type="ECO:0000313" key="2">
    <source>
        <dbReference type="EMBL" id="SCF14964.1"/>
    </source>
</evidence>
<protein>
    <submittedName>
        <fullName evidence="2">Beta-ketoacyl synthase, N-terminal domain</fullName>
    </submittedName>
</protein>
<dbReference type="SUPFAM" id="SSF53901">
    <property type="entry name" value="Thiolase-like"/>
    <property type="match status" value="1"/>
</dbReference>
<dbReference type="GO" id="GO:0016746">
    <property type="term" value="F:acyltransferase activity"/>
    <property type="evidence" value="ECO:0007669"/>
    <property type="project" value="InterPro"/>
</dbReference>
<dbReference type="InterPro" id="IPR016039">
    <property type="entry name" value="Thiolase-like"/>
</dbReference>
<organism evidence="2 3">
    <name type="scientific">Micromonospora purpureochromogenes</name>
    <dbReference type="NCBI Taxonomy" id="47872"/>
    <lineage>
        <taxon>Bacteria</taxon>
        <taxon>Bacillati</taxon>
        <taxon>Actinomycetota</taxon>
        <taxon>Actinomycetes</taxon>
        <taxon>Micromonosporales</taxon>
        <taxon>Micromonosporaceae</taxon>
        <taxon>Micromonospora</taxon>
    </lineage>
</organism>
<dbReference type="InterPro" id="IPR014030">
    <property type="entry name" value="Ketoacyl_synth_N"/>
</dbReference>
<reference evidence="2 3" key="1">
    <citation type="submission" date="2016-06" db="EMBL/GenBank/DDBJ databases">
        <authorList>
            <person name="Kjaerup R.B."/>
            <person name="Dalgaard T.S."/>
            <person name="Juul-Madsen H.R."/>
        </authorList>
    </citation>
    <scope>NUCLEOTIDE SEQUENCE [LARGE SCALE GENOMIC DNA]</scope>
    <source>
        <strain evidence="2 3">DSM 43821</strain>
    </source>
</reference>
<sequence>MRAVLAEARWPEPGDGPPPALPGFVHSPFAPLVAAVADRCLTRRYGARPAPAGTTCAVVLVSAAGDRPSAAHVRATVAAGGRVGPLFFFQSVPNSVAGHVAARWGLDGPVVCLSPTGDPRADGLAQADLLLHDGDADEALLVGIEEAPDGTPTGAVAVLLGGGTRQ</sequence>
<proteinExistence type="predicted"/>
<dbReference type="Pfam" id="PF13723">
    <property type="entry name" value="Ketoacyl-synt_2"/>
    <property type="match status" value="1"/>
</dbReference>
<dbReference type="EMBL" id="LT607410">
    <property type="protein sequence ID" value="SCF14964.1"/>
    <property type="molecule type" value="Genomic_DNA"/>
</dbReference>